<comment type="caution">
    <text evidence="1">The sequence shown here is derived from an EMBL/GenBank/DDBJ whole genome shotgun (WGS) entry which is preliminary data.</text>
</comment>
<evidence type="ECO:0000313" key="2">
    <source>
        <dbReference type="Proteomes" id="UP000483286"/>
    </source>
</evidence>
<name>A0A7C9M3Y0_9DEIO</name>
<gene>
    <name evidence="1" type="ORF">GO986_17745</name>
</gene>
<organism evidence="1 2">
    <name type="scientific">Deinococcus arboris</name>
    <dbReference type="NCBI Taxonomy" id="2682977"/>
    <lineage>
        <taxon>Bacteria</taxon>
        <taxon>Thermotogati</taxon>
        <taxon>Deinococcota</taxon>
        <taxon>Deinococci</taxon>
        <taxon>Deinococcales</taxon>
        <taxon>Deinococcaceae</taxon>
        <taxon>Deinococcus</taxon>
    </lineage>
</organism>
<dbReference type="Proteomes" id="UP000483286">
    <property type="component" value="Unassembled WGS sequence"/>
</dbReference>
<proteinExistence type="predicted"/>
<dbReference type="EMBL" id="WQLB01000031">
    <property type="protein sequence ID" value="MVN88582.1"/>
    <property type="molecule type" value="Genomic_DNA"/>
</dbReference>
<reference evidence="1 2" key="1">
    <citation type="submission" date="2019-12" db="EMBL/GenBank/DDBJ databases">
        <title>Deinococcus sp. HMF7620 Genome sequencing and assembly.</title>
        <authorList>
            <person name="Kang H."/>
            <person name="Kim H."/>
            <person name="Joh K."/>
        </authorList>
    </citation>
    <scope>NUCLEOTIDE SEQUENCE [LARGE SCALE GENOMIC DNA]</scope>
    <source>
        <strain evidence="1 2">HMF7620</strain>
    </source>
</reference>
<dbReference type="AlphaFoldDB" id="A0A7C9M3Y0"/>
<keyword evidence="2" id="KW-1185">Reference proteome</keyword>
<evidence type="ECO:0000313" key="1">
    <source>
        <dbReference type="EMBL" id="MVN88582.1"/>
    </source>
</evidence>
<dbReference type="RefSeq" id="WP_157460642.1">
    <property type="nucleotide sequence ID" value="NZ_WQLB01000031.1"/>
</dbReference>
<accession>A0A7C9M3Y0</accession>
<protein>
    <submittedName>
        <fullName evidence="1">Uncharacterized protein</fullName>
    </submittedName>
</protein>
<sequence length="283" mass="31878">MTDARGITFGDHMVRALLAGKKTATRRLVATTGLSFLGGRGDDQHDPLNFGFEDGDGDFHVLARADAIPAHARSNTSSIPCPLGAPGQQLYVREAWRVGSWDEGVIAVDYRADGHARREWLPLPDHQWLRLAHQSADDCEKVGLTMDAEGRYHWPMGEAPTRWRLPRYMPRVASRLTLEVTDVWPERLHSITEDEAISEGMTSLPDAWLAKHWPDWWAEHERVRAHNARLTADGARFGFTRMPLGPSPLTRFKALWGELHTAPGTDWDSNPWVWRVGVRVVAT</sequence>